<evidence type="ECO:0000256" key="1">
    <source>
        <dbReference type="ARBA" id="ARBA00022670"/>
    </source>
</evidence>
<dbReference type="STRING" id="1184151.AW736_25915"/>
<dbReference type="GO" id="GO:0046872">
    <property type="term" value="F:metal ion binding"/>
    <property type="evidence" value="ECO:0007669"/>
    <property type="project" value="UniProtKB-KW"/>
</dbReference>
<dbReference type="Proteomes" id="UP000078486">
    <property type="component" value="Unassembled WGS sequence"/>
</dbReference>
<keyword evidence="8" id="KW-1185">Reference proteome</keyword>
<evidence type="ECO:0000259" key="6">
    <source>
        <dbReference type="PROSITE" id="PS50249"/>
    </source>
</evidence>
<dbReference type="InterPro" id="IPR001405">
    <property type="entry name" value="UPF0758"/>
</dbReference>
<dbReference type="PROSITE" id="PS50249">
    <property type="entry name" value="MPN"/>
    <property type="match status" value="1"/>
</dbReference>
<keyword evidence="5" id="KW-0482">Metalloprotease</keyword>
<proteinExistence type="predicted"/>
<dbReference type="CDD" id="cd08071">
    <property type="entry name" value="MPN_DUF2466"/>
    <property type="match status" value="1"/>
</dbReference>
<dbReference type="Pfam" id="PF04002">
    <property type="entry name" value="RadC"/>
    <property type="match status" value="1"/>
</dbReference>
<dbReference type="EMBL" id="LRRQ01000191">
    <property type="protein sequence ID" value="OAM86922.1"/>
    <property type="molecule type" value="Genomic_DNA"/>
</dbReference>
<evidence type="ECO:0000256" key="2">
    <source>
        <dbReference type="ARBA" id="ARBA00022723"/>
    </source>
</evidence>
<gene>
    <name evidence="7" type="ORF">AW736_25915</name>
</gene>
<dbReference type="InterPro" id="IPR025657">
    <property type="entry name" value="RadC_JAB"/>
</dbReference>
<accession>A0A178IA69</accession>
<dbReference type="Gene3D" id="3.40.140.10">
    <property type="entry name" value="Cytidine Deaminase, domain 2"/>
    <property type="match status" value="1"/>
</dbReference>
<keyword evidence="2" id="KW-0479">Metal-binding</keyword>
<evidence type="ECO:0000256" key="5">
    <source>
        <dbReference type="ARBA" id="ARBA00023049"/>
    </source>
</evidence>
<comment type="caution">
    <text evidence="7">The sequence shown here is derived from an EMBL/GenBank/DDBJ whole genome shotgun (WGS) entry which is preliminary data.</text>
</comment>
<evidence type="ECO:0000256" key="4">
    <source>
        <dbReference type="ARBA" id="ARBA00022833"/>
    </source>
</evidence>
<protein>
    <recommendedName>
        <fullName evidence="6">MPN domain-containing protein</fullName>
    </recommendedName>
</protein>
<evidence type="ECO:0000313" key="7">
    <source>
        <dbReference type="EMBL" id="OAM86922.1"/>
    </source>
</evidence>
<dbReference type="InterPro" id="IPR037518">
    <property type="entry name" value="MPN"/>
</dbReference>
<reference evidence="7 8" key="1">
    <citation type="submission" date="2016-01" db="EMBL/GenBank/DDBJ databases">
        <title>High potential of lignocellulose degradation of a new Verrucomicrobia species.</title>
        <authorList>
            <person name="Wang Y."/>
            <person name="Shi Y."/>
            <person name="Qiu Z."/>
            <person name="Liu S."/>
            <person name="Yang H."/>
        </authorList>
    </citation>
    <scope>NUCLEOTIDE SEQUENCE [LARGE SCALE GENOMIC DNA]</scope>
    <source>
        <strain evidence="7 8">TSB47</strain>
    </source>
</reference>
<dbReference type="InterPro" id="IPR020891">
    <property type="entry name" value="UPF0758_CS"/>
</dbReference>
<sequence length="150" mass="16201">MRIFEAKLTYSLVSPGEAIALNTPALVVAYLNSAFEQSPLQEAFYCVYLDRKNHPLGRHLISLGTATSTLTSPREVFRGAILSGATGVCLSHNHPSGDPAPSTADIRVTLDLKEAARILDIDLVDHVIVGDVNADPLKVGYFSFHQQGLL</sequence>
<evidence type="ECO:0000313" key="8">
    <source>
        <dbReference type="Proteomes" id="UP000078486"/>
    </source>
</evidence>
<keyword evidence="3" id="KW-0378">Hydrolase</keyword>
<keyword evidence="4" id="KW-0862">Zinc</keyword>
<evidence type="ECO:0000256" key="3">
    <source>
        <dbReference type="ARBA" id="ARBA00022801"/>
    </source>
</evidence>
<name>A0A178IA69_9BACT</name>
<dbReference type="OrthoDB" id="194892at2"/>
<dbReference type="GO" id="GO:0006508">
    <property type="term" value="P:proteolysis"/>
    <property type="evidence" value="ECO:0007669"/>
    <property type="project" value="UniProtKB-KW"/>
</dbReference>
<feature type="domain" description="MPN" evidence="6">
    <location>
        <begin position="19"/>
        <end position="150"/>
    </location>
</feature>
<dbReference type="AlphaFoldDB" id="A0A178IA69"/>
<keyword evidence="1" id="KW-0645">Protease</keyword>
<dbReference type="PROSITE" id="PS01302">
    <property type="entry name" value="UPF0758"/>
    <property type="match status" value="1"/>
</dbReference>
<dbReference type="PANTHER" id="PTHR30471">
    <property type="entry name" value="DNA REPAIR PROTEIN RADC"/>
    <property type="match status" value="1"/>
</dbReference>
<dbReference type="PANTHER" id="PTHR30471:SF3">
    <property type="entry name" value="UPF0758 PROTEIN YEES-RELATED"/>
    <property type="match status" value="1"/>
</dbReference>
<dbReference type="RefSeq" id="WP_068773175.1">
    <property type="nucleotide sequence ID" value="NZ_CP109796.1"/>
</dbReference>
<organism evidence="7 8">
    <name type="scientific">Termitidicoccus mucosus</name>
    <dbReference type="NCBI Taxonomy" id="1184151"/>
    <lineage>
        <taxon>Bacteria</taxon>
        <taxon>Pseudomonadati</taxon>
        <taxon>Verrucomicrobiota</taxon>
        <taxon>Opitutia</taxon>
        <taxon>Opitutales</taxon>
        <taxon>Opitutaceae</taxon>
        <taxon>Termitidicoccus</taxon>
    </lineage>
</organism>
<dbReference type="GO" id="GO:0008237">
    <property type="term" value="F:metallopeptidase activity"/>
    <property type="evidence" value="ECO:0007669"/>
    <property type="project" value="UniProtKB-KW"/>
</dbReference>